<evidence type="ECO:0000256" key="2">
    <source>
        <dbReference type="SAM" id="SignalP"/>
    </source>
</evidence>
<dbReference type="Proteomes" id="UP000001096">
    <property type="component" value="Unassembled WGS sequence"/>
</dbReference>
<dbReference type="InterPro" id="IPR051692">
    <property type="entry name" value="OMP-like"/>
</dbReference>
<dbReference type="PANTHER" id="PTHR34001:SF3">
    <property type="entry name" value="BLL7405 PROTEIN"/>
    <property type="match status" value="1"/>
</dbReference>
<feature type="signal peptide" evidence="2">
    <location>
        <begin position="1"/>
        <end position="22"/>
    </location>
</feature>
<dbReference type="RefSeq" id="WP_006022199.1">
    <property type="nucleotide sequence ID" value="NZ_KB375283.1"/>
</dbReference>
<evidence type="ECO:0000313" key="3">
    <source>
        <dbReference type="EMBL" id="EKS37074.1"/>
    </source>
</evidence>
<comment type="caution">
    <text evidence="3">The sequence shown here is derived from an EMBL/GenBank/DDBJ whole genome shotgun (WGS) entry which is preliminary data.</text>
</comment>
<evidence type="ECO:0008006" key="5">
    <source>
        <dbReference type="Google" id="ProtNLM"/>
    </source>
</evidence>
<sequence>MTKTAVFSAIALLAFSALPASAQTSDRQSSAQRAAAIQNSTARDAMAAQPAVPADPAAAKLWSWGGFYFGAGWGREKKSLDQGTAYQTLVPGGPGQPSNEPVRLDSINYLNRGHILGGYLWQYERFLLGAEGDYSFGDRVLASIPFGPEPGYCGVGTTGNYICGSPTSFGSVETRGHLRGVAGLAITPELMAFISGGAAFGRSDTVGSHVGFALGSSPSAPVIVSGTSFAPNKNLVGTSIGGGIQVKASDNLIARLEYLKDTYTDVVTSGATVQANVNGNIVTMTSPSEKVKVTNETIRASLIYRFDPNVSPSAAAALNWKSFTTDPRLYANTWAGFYVGGGITQNNYEVKQEGGMTITVDDNTTAGTDFSRQEGFSRKMDRTGNHLLIGYRAQWNRFWLGIEGDFELNSLSSLVNGKSPGMFGSAWGANMTCYIFPTATSCVGLAMAGNLSVESKNHLRLMGGFVITPQLSGFFSYGKSYGTVAGSIGSSAGGFTISPPSAPLLGAASVTQTFAPENLIGTSIGGGFEFKATDDLSIRGEYLRDTYTWSHLPIGGAGFGGTIGNITTNSFAAASNVHQIVNEAYRVSLVYRLLNPQGDRFCSFCW</sequence>
<proteinExistence type="inferred from homology"/>
<feature type="chain" id="PRO_5003919988" description="Outer membrane protein beta-barrel domain-containing protein" evidence="2">
    <location>
        <begin position="23"/>
        <end position="606"/>
    </location>
</feature>
<dbReference type="InterPro" id="IPR011250">
    <property type="entry name" value="OMP/PagP_B-barrel"/>
</dbReference>
<evidence type="ECO:0000256" key="1">
    <source>
        <dbReference type="ARBA" id="ARBA00038306"/>
    </source>
</evidence>
<dbReference type="PATRIC" id="fig|883078.3.peg.3611"/>
<dbReference type="SUPFAM" id="SSF56925">
    <property type="entry name" value="OMPA-like"/>
    <property type="match status" value="2"/>
</dbReference>
<evidence type="ECO:0000313" key="4">
    <source>
        <dbReference type="Proteomes" id="UP000001096"/>
    </source>
</evidence>
<comment type="similarity">
    <text evidence="1">Belongs to the Omp25/RopB family.</text>
</comment>
<accession>K8P8E7</accession>
<keyword evidence="4" id="KW-1185">Reference proteome</keyword>
<dbReference type="EMBL" id="AGWX01000004">
    <property type="protein sequence ID" value="EKS37074.1"/>
    <property type="molecule type" value="Genomic_DNA"/>
</dbReference>
<gene>
    <name evidence="3" type="ORF">HMPREF9695_03492</name>
</gene>
<protein>
    <recommendedName>
        <fullName evidence="5">Outer membrane protein beta-barrel domain-containing protein</fullName>
    </recommendedName>
</protein>
<reference evidence="3 4" key="1">
    <citation type="submission" date="2012-04" db="EMBL/GenBank/DDBJ databases">
        <title>The Genome Sequence of Afipia broomeae ATCC 49717.</title>
        <authorList>
            <consortium name="The Broad Institute Genome Sequencing Platform"/>
            <person name="Earl A."/>
            <person name="Ward D."/>
            <person name="Feldgarden M."/>
            <person name="Gevers D."/>
            <person name="Huys G."/>
            <person name="Walker B."/>
            <person name="Young S.K."/>
            <person name="Zeng Q."/>
            <person name="Gargeya S."/>
            <person name="Fitzgerald M."/>
            <person name="Haas B."/>
            <person name="Abouelleil A."/>
            <person name="Alvarado L."/>
            <person name="Arachchi H.M."/>
            <person name="Berlin A."/>
            <person name="Chapman S.B."/>
            <person name="Goldberg J."/>
            <person name="Griggs A."/>
            <person name="Gujja S."/>
            <person name="Hansen M."/>
            <person name="Howarth C."/>
            <person name="Imamovic A."/>
            <person name="Larimer J."/>
            <person name="McCowen C."/>
            <person name="Montmayeur A."/>
            <person name="Murphy C."/>
            <person name="Neiman D."/>
            <person name="Pearson M."/>
            <person name="Priest M."/>
            <person name="Roberts A."/>
            <person name="Saif S."/>
            <person name="Shea T."/>
            <person name="Sisk P."/>
            <person name="Sykes S."/>
            <person name="Wortman J."/>
            <person name="Nusbaum C."/>
            <person name="Birren B."/>
        </authorList>
    </citation>
    <scope>NUCLEOTIDE SEQUENCE [LARGE SCALE GENOMIC DNA]</scope>
    <source>
        <strain evidence="3 4">ATCC 49717</strain>
    </source>
</reference>
<dbReference type="PANTHER" id="PTHR34001">
    <property type="entry name" value="BLL7405 PROTEIN"/>
    <property type="match status" value="1"/>
</dbReference>
<name>K8P8E7_9BRAD</name>
<dbReference type="HOGENOM" id="CLU_450297_0_0_5"/>
<keyword evidence="2" id="KW-0732">Signal</keyword>
<organism evidence="3 4">
    <name type="scientific">Afipia broomeae ATCC 49717</name>
    <dbReference type="NCBI Taxonomy" id="883078"/>
    <lineage>
        <taxon>Bacteria</taxon>
        <taxon>Pseudomonadati</taxon>
        <taxon>Pseudomonadota</taxon>
        <taxon>Alphaproteobacteria</taxon>
        <taxon>Hyphomicrobiales</taxon>
        <taxon>Nitrobacteraceae</taxon>
        <taxon>Afipia</taxon>
    </lineage>
</organism>
<dbReference type="AlphaFoldDB" id="K8P8E7"/>